<proteinExistence type="predicted"/>
<protein>
    <recommendedName>
        <fullName evidence="3">Bacterial Ig-like domain-containing protein</fullName>
    </recommendedName>
</protein>
<accession>A0AAP3GD48</accession>
<dbReference type="EMBL" id="JAPTNE010000039">
    <property type="protein sequence ID" value="MCZ0809595.1"/>
    <property type="molecule type" value="Genomic_DNA"/>
</dbReference>
<dbReference type="Gene3D" id="2.60.40.10">
    <property type="entry name" value="Immunoglobulins"/>
    <property type="match status" value="1"/>
</dbReference>
<dbReference type="AlphaFoldDB" id="A0AAP3GD48"/>
<evidence type="ECO:0008006" key="3">
    <source>
        <dbReference type="Google" id="ProtNLM"/>
    </source>
</evidence>
<evidence type="ECO:0000313" key="1">
    <source>
        <dbReference type="EMBL" id="MCZ0809595.1"/>
    </source>
</evidence>
<evidence type="ECO:0000313" key="2">
    <source>
        <dbReference type="Proteomes" id="UP001077662"/>
    </source>
</evidence>
<name>A0AAP3GD48_BRELA</name>
<comment type="caution">
    <text evidence="1">The sequence shown here is derived from an EMBL/GenBank/DDBJ whole genome shotgun (WGS) entry which is preliminary data.</text>
</comment>
<dbReference type="InterPro" id="IPR013783">
    <property type="entry name" value="Ig-like_fold"/>
</dbReference>
<sequence>MNKVKYTAKYIAIFSMCLSILLPTLFLFIEEKAHAEATTKTMVIKLPETGDSTKQTQTKEVTIPNIKNIVSVKSNTGKATTSLSGSTVTVTATNGTRVRKTTEHSLRQVGPTTITWVDLFYGTETEKPTLPLERFHTLTSNDKNNIYTNLDWKEITETTTTGTLYPDKSHFHFNEVTNQWVGYGYYYGGGIYGNALITEITKYYAYEVTITYIDNTAPTISVATPPNQFLSEVSGRNSLTVTGTTKDVDAGDKLTVKYTIDNVAAHTGKTVATLIANGRDQAFSINIPIDSTIPEGTHTLKIWTEDDKGGSAPAVTRTFIVDKTPPEVPTIQEDPKGNAPTKNITIAFAKDVVVKDYQINGGKWITYTTPFSVNKNGKITARGTDAAGNSSTQDYQITSIIPAPPQPVIMESKENIIKVKDKQTYLGSAVERKYSILDLETNTDVFTSEWTDADNFSFTNLSANKQYKINISVQFKP</sequence>
<dbReference type="RefSeq" id="WP_258434605.1">
    <property type="nucleotide sequence ID" value="NZ_JANSGW010000039.1"/>
</dbReference>
<reference evidence="1" key="1">
    <citation type="submission" date="2022-09" db="EMBL/GenBank/DDBJ databases">
        <title>Genome analysis and characterization of larvicidal activity of Brevibacillus strains.</title>
        <authorList>
            <person name="Patrusheva E.V."/>
            <person name="Izotova A.O."/>
            <person name="Toshchakov S.V."/>
            <person name="Sineoky S.P."/>
        </authorList>
    </citation>
    <scope>NUCLEOTIDE SEQUENCE</scope>
    <source>
        <strain evidence="1">VKPM_B-13247</strain>
    </source>
</reference>
<organism evidence="1 2">
    <name type="scientific">Brevibacillus laterosporus</name>
    <name type="common">Bacillus laterosporus</name>
    <dbReference type="NCBI Taxonomy" id="1465"/>
    <lineage>
        <taxon>Bacteria</taxon>
        <taxon>Bacillati</taxon>
        <taxon>Bacillota</taxon>
        <taxon>Bacilli</taxon>
        <taxon>Bacillales</taxon>
        <taxon>Paenibacillaceae</taxon>
        <taxon>Brevibacillus</taxon>
    </lineage>
</organism>
<dbReference type="Proteomes" id="UP001077662">
    <property type="component" value="Unassembled WGS sequence"/>
</dbReference>
<gene>
    <name evidence="1" type="ORF">O0554_22295</name>
</gene>